<proteinExistence type="predicted"/>
<accession>A0AA40DEA8</accession>
<dbReference type="Proteomes" id="UP001174997">
    <property type="component" value="Unassembled WGS sequence"/>
</dbReference>
<feature type="compositionally biased region" description="Polar residues" evidence="1">
    <location>
        <begin position="15"/>
        <end position="31"/>
    </location>
</feature>
<dbReference type="AlphaFoldDB" id="A0AA40DEA8"/>
<name>A0AA40DEA8_9PEZI</name>
<gene>
    <name evidence="2" type="ORF">QBC41DRAFT_301559</name>
</gene>
<organism evidence="2 3">
    <name type="scientific">Cercophora samala</name>
    <dbReference type="NCBI Taxonomy" id="330535"/>
    <lineage>
        <taxon>Eukaryota</taxon>
        <taxon>Fungi</taxon>
        <taxon>Dikarya</taxon>
        <taxon>Ascomycota</taxon>
        <taxon>Pezizomycotina</taxon>
        <taxon>Sordariomycetes</taxon>
        <taxon>Sordariomycetidae</taxon>
        <taxon>Sordariales</taxon>
        <taxon>Lasiosphaeriaceae</taxon>
        <taxon>Cercophora</taxon>
    </lineage>
</organism>
<comment type="caution">
    <text evidence="2">The sequence shown here is derived from an EMBL/GenBank/DDBJ whole genome shotgun (WGS) entry which is preliminary data.</text>
</comment>
<evidence type="ECO:0000256" key="1">
    <source>
        <dbReference type="SAM" id="MobiDB-lite"/>
    </source>
</evidence>
<keyword evidence="3" id="KW-1185">Reference proteome</keyword>
<protein>
    <submittedName>
        <fullName evidence="2">Uncharacterized protein</fullName>
    </submittedName>
</protein>
<evidence type="ECO:0000313" key="2">
    <source>
        <dbReference type="EMBL" id="KAK0670516.1"/>
    </source>
</evidence>
<reference evidence="2" key="1">
    <citation type="submission" date="2023-06" db="EMBL/GenBank/DDBJ databases">
        <title>Genome-scale phylogeny and comparative genomics of the fungal order Sordariales.</title>
        <authorList>
            <consortium name="Lawrence Berkeley National Laboratory"/>
            <person name="Hensen N."/>
            <person name="Bonometti L."/>
            <person name="Westerberg I."/>
            <person name="Brannstrom I.O."/>
            <person name="Guillou S."/>
            <person name="Cros-Aarteil S."/>
            <person name="Calhoun S."/>
            <person name="Haridas S."/>
            <person name="Kuo A."/>
            <person name="Mondo S."/>
            <person name="Pangilinan J."/>
            <person name="Riley R."/>
            <person name="Labutti K."/>
            <person name="Andreopoulos B."/>
            <person name="Lipzen A."/>
            <person name="Chen C."/>
            <person name="Yanf M."/>
            <person name="Daum C."/>
            <person name="Ng V."/>
            <person name="Clum A."/>
            <person name="Steindorff A."/>
            <person name="Ohm R."/>
            <person name="Martin F."/>
            <person name="Silar P."/>
            <person name="Natvig D."/>
            <person name="Lalanne C."/>
            <person name="Gautier V."/>
            <person name="Ament-Velasquez S.L."/>
            <person name="Kruys A."/>
            <person name="Hutchinson M.I."/>
            <person name="Powell A.J."/>
            <person name="Barry K."/>
            <person name="Miller A.N."/>
            <person name="Grigoriev I.V."/>
            <person name="Debuchy R."/>
            <person name="Gladieux P."/>
            <person name="Thoren M.H."/>
            <person name="Johannesson H."/>
        </authorList>
    </citation>
    <scope>NUCLEOTIDE SEQUENCE</scope>
    <source>
        <strain evidence="2">CBS 307.81</strain>
    </source>
</reference>
<dbReference type="EMBL" id="JAULSY010000031">
    <property type="protein sequence ID" value="KAK0670516.1"/>
    <property type="molecule type" value="Genomic_DNA"/>
</dbReference>
<sequence>MAKFHLLPEEQTNTVITEKSSSTMDGQISSNDGDKATFDSAAEETRPSQPTFEWIVDKYEVRLSIVMTPPFKLRLILFVKKLDLYDKSIPQYVAQLGEHSTKEILLQAIARHPEMKDWIRDSFYQRHDPSFWYDKMWDSVHPWTEKAVTIFSDFDFLCRYSTENSEHGQGVEAIAEKIRELFRDITKNTKWEASYQSKAKGVEVMLEVISMLLYAEKRYLHLTKEIYQSLDGDGILLARGLSRFSLPDLLVFFSDNNCRFKTKFDLLAQQAMERAWEGLDRDPNIDLSLASSIVPGSSDM</sequence>
<feature type="region of interest" description="Disordered" evidence="1">
    <location>
        <begin position="15"/>
        <end position="44"/>
    </location>
</feature>
<evidence type="ECO:0000313" key="3">
    <source>
        <dbReference type="Proteomes" id="UP001174997"/>
    </source>
</evidence>